<dbReference type="EMBL" id="KE525093">
    <property type="protein sequence ID" value="KFB41426.1"/>
    <property type="molecule type" value="Genomic_DNA"/>
</dbReference>
<accession>A0A084VTY2</accession>
<protein>
    <submittedName>
        <fullName evidence="1 2">Uncharacterized protein</fullName>
    </submittedName>
</protein>
<gene>
    <name evidence="1" type="ORF">ZHAS_00009011</name>
</gene>
<evidence type="ECO:0000313" key="3">
    <source>
        <dbReference type="Proteomes" id="UP000030765"/>
    </source>
</evidence>
<reference evidence="1 3" key="1">
    <citation type="journal article" date="2014" name="BMC Genomics">
        <title>Genome sequence of Anopheles sinensis provides insight into genetics basis of mosquito competence for malaria parasites.</title>
        <authorList>
            <person name="Zhou D."/>
            <person name="Zhang D."/>
            <person name="Ding G."/>
            <person name="Shi L."/>
            <person name="Hou Q."/>
            <person name="Ye Y."/>
            <person name="Xu Y."/>
            <person name="Zhou H."/>
            <person name="Xiong C."/>
            <person name="Li S."/>
            <person name="Yu J."/>
            <person name="Hong S."/>
            <person name="Yu X."/>
            <person name="Zou P."/>
            <person name="Chen C."/>
            <person name="Chang X."/>
            <person name="Wang W."/>
            <person name="Lv Y."/>
            <person name="Sun Y."/>
            <person name="Ma L."/>
            <person name="Shen B."/>
            <person name="Zhu C."/>
        </authorList>
    </citation>
    <scope>NUCLEOTIDE SEQUENCE [LARGE SCALE GENOMIC DNA]</scope>
</reference>
<organism evidence="1">
    <name type="scientific">Anopheles sinensis</name>
    <name type="common">Mosquito</name>
    <dbReference type="NCBI Taxonomy" id="74873"/>
    <lineage>
        <taxon>Eukaryota</taxon>
        <taxon>Metazoa</taxon>
        <taxon>Ecdysozoa</taxon>
        <taxon>Arthropoda</taxon>
        <taxon>Hexapoda</taxon>
        <taxon>Insecta</taxon>
        <taxon>Pterygota</taxon>
        <taxon>Neoptera</taxon>
        <taxon>Endopterygota</taxon>
        <taxon>Diptera</taxon>
        <taxon>Nematocera</taxon>
        <taxon>Culicoidea</taxon>
        <taxon>Culicidae</taxon>
        <taxon>Anophelinae</taxon>
        <taxon>Anopheles</taxon>
    </lineage>
</organism>
<dbReference type="EnsemblMetazoa" id="ASIC009011-RA">
    <property type="protein sequence ID" value="ASIC009011-PA"/>
    <property type="gene ID" value="ASIC009011"/>
</dbReference>
<keyword evidence="3" id="KW-1185">Reference proteome</keyword>
<name>A0A084VTY2_ANOSI</name>
<evidence type="ECO:0000313" key="1">
    <source>
        <dbReference type="EMBL" id="KFB41426.1"/>
    </source>
</evidence>
<dbReference type="VEuPathDB" id="VectorBase:ASIC009011"/>
<dbReference type="EMBL" id="ATLV01016556">
    <property type="status" value="NOT_ANNOTATED_CDS"/>
    <property type="molecule type" value="Genomic_DNA"/>
</dbReference>
<reference evidence="2" key="2">
    <citation type="submission" date="2020-05" db="UniProtKB">
        <authorList>
            <consortium name="EnsemblMetazoa"/>
        </authorList>
    </citation>
    <scope>IDENTIFICATION</scope>
</reference>
<sequence>MTLDPSNVPEGATGPIASVKLPAAIHLAMLFDVVRDMAGSPHQIIIRAHRNTSNLVPQRMKWKAICFPARNVGVKQRSSAR</sequence>
<dbReference type="AlphaFoldDB" id="A0A084VTY2"/>
<dbReference type="Proteomes" id="UP000030765">
    <property type="component" value="Unassembled WGS sequence"/>
</dbReference>
<proteinExistence type="predicted"/>
<evidence type="ECO:0000313" key="2">
    <source>
        <dbReference type="EnsemblMetazoa" id="ASIC009011-PA"/>
    </source>
</evidence>